<dbReference type="Gene3D" id="3.30.460.30">
    <property type="entry name" value="Glutamyl-tRNA reductase, N-terminal domain"/>
    <property type="match status" value="1"/>
</dbReference>
<dbReference type="AlphaFoldDB" id="A0A1M7MJE7"/>
<name>A0A1M7MJE7_9BACT</name>
<dbReference type="OrthoDB" id="836371at2"/>
<evidence type="ECO:0000256" key="1">
    <source>
        <dbReference type="ARBA" id="ARBA00022857"/>
    </source>
</evidence>
<gene>
    <name evidence="4" type="ORF">SAMN04488057_104335</name>
</gene>
<dbReference type="SUPFAM" id="SSF69742">
    <property type="entry name" value="Glutamyl tRNA-reductase catalytic, N-terminal domain"/>
    <property type="match status" value="1"/>
</dbReference>
<protein>
    <submittedName>
        <fullName evidence="4">Glutamyl-tRNA reductase</fullName>
    </submittedName>
</protein>
<evidence type="ECO:0000313" key="5">
    <source>
        <dbReference type="Proteomes" id="UP000184513"/>
    </source>
</evidence>
<keyword evidence="5" id="KW-1185">Reference proteome</keyword>
<dbReference type="Gene3D" id="3.40.50.720">
    <property type="entry name" value="NAD(P)-binding Rossmann-like Domain"/>
    <property type="match status" value="1"/>
</dbReference>
<evidence type="ECO:0000259" key="3">
    <source>
        <dbReference type="Pfam" id="PF05201"/>
    </source>
</evidence>
<dbReference type="GO" id="GO:0019353">
    <property type="term" value="P:protoporphyrinogen IX biosynthetic process from glutamate"/>
    <property type="evidence" value="ECO:0007669"/>
    <property type="project" value="TreeGrafter"/>
</dbReference>
<dbReference type="Proteomes" id="UP000184513">
    <property type="component" value="Unassembled WGS sequence"/>
</dbReference>
<dbReference type="InterPro" id="IPR015895">
    <property type="entry name" value="4pyrrol_synth_GluRdtase_N"/>
</dbReference>
<dbReference type="InterPro" id="IPR036291">
    <property type="entry name" value="NAD(P)-bd_dom_sf"/>
</dbReference>
<evidence type="ECO:0000259" key="2">
    <source>
        <dbReference type="Pfam" id="PF01488"/>
    </source>
</evidence>
<reference evidence="4 5" key="1">
    <citation type="submission" date="2016-11" db="EMBL/GenBank/DDBJ databases">
        <authorList>
            <person name="Jaros S."/>
            <person name="Januszkiewicz K."/>
            <person name="Wedrychowicz H."/>
        </authorList>
    </citation>
    <scope>NUCLEOTIDE SEQUENCE [LARGE SCALE GENOMIC DNA]</scope>
    <source>
        <strain evidence="4 5">CGMCC 1.6102</strain>
    </source>
</reference>
<dbReference type="GO" id="GO:0050661">
    <property type="term" value="F:NADP binding"/>
    <property type="evidence" value="ECO:0007669"/>
    <property type="project" value="InterPro"/>
</dbReference>
<dbReference type="InterPro" id="IPR036343">
    <property type="entry name" value="GluRdtase_N_sf"/>
</dbReference>
<accession>A0A1M7MJE7</accession>
<dbReference type="Pfam" id="PF05201">
    <property type="entry name" value="GlutR_N"/>
    <property type="match status" value="1"/>
</dbReference>
<evidence type="ECO:0000313" key="4">
    <source>
        <dbReference type="EMBL" id="SHM91078.1"/>
    </source>
</evidence>
<feature type="domain" description="Glutamyl-tRNA reductase N-terminal" evidence="3">
    <location>
        <begin position="18"/>
        <end position="154"/>
    </location>
</feature>
<dbReference type="PANTHER" id="PTHR43013">
    <property type="entry name" value="GLUTAMYL-TRNA REDUCTASE"/>
    <property type="match status" value="1"/>
</dbReference>
<keyword evidence="1" id="KW-0521">NADP</keyword>
<dbReference type="SUPFAM" id="SSF51735">
    <property type="entry name" value="NAD(P)-binding Rossmann-fold domains"/>
    <property type="match status" value="1"/>
</dbReference>
<dbReference type="STRING" id="388280.SAMN04488057_104335"/>
<sequence length="414" mass="47224">MGQFRLLTFNAGITNRVTSDFYLDAEESKTLLVQLNRLAAIDEALVLSLPERTEILYYGPEALDEAIYSAIVGVKGMESVPEPNFFQHTCNEERALAHLTELCFGTQASTYGSVPLFSHFIAAFSIASQAGMTGELLDKWWGHLISTNKTIKNEVSFQFPNFSISYTVADMVTELIKKVKTPKIAIIGFNALGKRVYQNLTEKGFSNITIVEKSIRPFTSLDERELKNFIFEPYEQIFNVIQENDILISTLEDVETAIPSGEDSPEFKAPRVLIDLSLKGSFLNWLGDHELVITFELADIYQIIENKMEINKKWLKKVKPLIARRNAVFFDWMDKKKGLDILNQANELLVRNPCGEQFYTKVVSGKQLKVNRHMDTSLVNKSLLKMSIEKMSSQSPYKDIVNYERIVNEFYVYN</sequence>
<organism evidence="4 5">
    <name type="scientific">Cyclobacterium lianum</name>
    <dbReference type="NCBI Taxonomy" id="388280"/>
    <lineage>
        <taxon>Bacteria</taxon>
        <taxon>Pseudomonadati</taxon>
        <taxon>Bacteroidota</taxon>
        <taxon>Cytophagia</taxon>
        <taxon>Cytophagales</taxon>
        <taxon>Cyclobacteriaceae</taxon>
        <taxon>Cyclobacterium</taxon>
    </lineage>
</organism>
<proteinExistence type="predicted"/>
<dbReference type="Pfam" id="PF01488">
    <property type="entry name" value="Shikimate_DH"/>
    <property type="match status" value="1"/>
</dbReference>
<dbReference type="RefSeq" id="WP_073094096.1">
    <property type="nucleotide sequence ID" value="NZ_FRCY01000004.1"/>
</dbReference>
<dbReference type="GO" id="GO:0008883">
    <property type="term" value="F:glutamyl-tRNA reductase activity"/>
    <property type="evidence" value="ECO:0007669"/>
    <property type="project" value="InterPro"/>
</dbReference>
<dbReference type="PANTHER" id="PTHR43013:SF1">
    <property type="entry name" value="GLUTAMYL-TRNA REDUCTASE"/>
    <property type="match status" value="1"/>
</dbReference>
<feature type="domain" description="Quinate/shikimate 5-dehydrogenase/glutamyl-tRNA reductase" evidence="2">
    <location>
        <begin position="174"/>
        <end position="278"/>
    </location>
</feature>
<dbReference type="InterPro" id="IPR006151">
    <property type="entry name" value="Shikm_DH/Glu-tRNA_Rdtase"/>
</dbReference>
<dbReference type="EMBL" id="FRCY01000004">
    <property type="protein sequence ID" value="SHM91078.1"/>
    <property type="molecule type" value="Genomic_DNA"/>
</dbReference>